<evidence type="ECO:0000313" key="4">
    <source>
        <dbReference type="EMBL" id="ESK90417.1"/>
    </source>
</evidence>
<feature type="transmembrane region" description="Helical" evidence="2">
    <location>
        <begin position="217"/>
        <end position="239"/>
    </location>
</feature>
<evidence type="ECO:0000259" key="3">
    <source>
        <dbReference type="Pfam" id="PF20152"/>
    </source>
</evidence>
<dbReference type="KEGG" id="mrr:Moror_13683"/>
<feature type="domain" description="DUF6534" evidence="3">
    <location>
        <begin position="185"/>
        <end position="271"/>
    </location>
</feature>
<reference evidence="4 5" key="1">
    <citation type="journal article" date="2014" name="BMC Genomics">
        <title>Genome and secretome analysis of the hemibiotrophic fungal pathogen, Moniliophthora roreri, which causes frosty pod rot disease of cacao: mechanisms of the biotrophic and necrotrophic phases.</title>
        <authorList>
            <person name="Meinhardt L.W."/>
            <person name="Costa G.G.L."/>
            <person name="Thomazella D.P.T."/>
            <person name="Teixeira P.J.P.L."/>
            <person name="Carazzolle M.F."/>
            <person name="Schuster S.C."/>
            <person name="Carlson J.E."/>
            <person name="Guiltinan M.J."/>
            <person name="Mieczkowski P."/>
            <person name="Farmer A."/>
            <person name="Ramaraj T."/>
            <person name="Crozier J."/>
            <person name="Davis R.E."/>
            <person name="Shao J."/>
            <person name="Melnick R.L."/>
            <person name="Pereira G.A.G."/>
            <person name="Bailey B.A."/>
        </authorList>
    </citation>
    <scope>NUCLEOTIDE SEQUENCE [LARGE SCALE GENOMIC DNA]</scope>
    <source>
        <strain evidence="4 5">MCA 2997</strain>
    </source>
</reference>
<feature type="transmembrane region" description="Helical" evidence="2">
    <location>
        <begin position="104"/>
        <end position="125"/>
    </location>
</feature>
<dbReference type="EMBL" id="AWSO01000443">
    <property type="protein sequence ID" value="ESK90417.1"/>
    <property type="molecule type" value="Genomic_DNA"/>
</dbReference>
<evidence type="ECO:0000256" key="1">
    <source>
        <dbReference type="SAM" id="MobiDB-lite"/>
    </source>
</evidence>
<dbReference type="Proteomes" id="UP000017559">
    <property type="component" value="Unassembled WGS sequence"/>
</dbReference>
<dbReference type="InterPro" id="IPR045339">
    <property type="entry name" value="DUF6534"/>
</dbReference>
<feature type="region of interest" description="Disordered" evidence="1">
    <location>
        <begin position="325"/>
        <end position="346"/>
    </location>
</feature>
<name>V2X9J0_MONRO</name>
<feature type="compositionally biased region" description="Basic and acidic residues" evidence="1">
    <location>
        <begin position="325"/>
        <end position="337"/>
    </location>
</feature>
<feature type="transmembrane region" description="Helical" evidence="2">
    <location>
        <begin position="137"/>
        <end position="164"/>
    </location>
</feature>
<sequence length="386" mass="42199">MSLSTFFLQLTAVSGDESAQKFDLDTTMGAAFVGMSIAAILYGISIIQTYQYFSNPGHNDRWHIKSLVGAVLCFDTVHHILITHTMYTYLVSNYGNPAMLGKCIWSLLAEVLFNGLTGFLVQSFLTLRVWKLSKSNWLITGIAVVLVLAEFGCICAFGIMALVRVRTFDDLASMKWLSILVNALAAAGDVYIAATLCWLLHSSRTGFRRSDTIIKKLILFTVNTGALTSLCAVASLISITAAPNTFIYITFFFCIGRLYANSLLATLNARGTIRESADEAEYNTTHGIGGFGFKGAAGSGSFASRGTERPSNGISIQINRTQEFKRDASPIRGEKSSGRRRREGSIIGDEMDMDMEMEMEMNPVHGSDHSDSGGTITIRKLSFDIV</sequence>
<accession>V2X9J0</accession>
<evidence type="ECO:0000313" key="5">
    <source>
        <dbReference type="Proteomes" id="UP000017559"/>
    </source>
</evidence>
<dbReference type="HOGENOM" id="CLU_046025_5_4_1"/>
<feature type="transmembrane region" description="Helical" evidence="2">
    <location>
        <begin position="31"/>
        <end position="50"/>
    </location>
</feature>
<feature type="transmembrane region" description="Helical" evidence="2">
    <location>
        <begin position="176"/>
        <end position="201"/>
    </location>
</feature>
<gene>
    <name evidence="4" type="ORF">Moror_13683</name>
</gene>
<proteinExistence type="predicted"/>
<evidence type="ECO:0000256" key="2">
    <source>
        <dbReference type="SAM" id="Phobius"/>
    </source>
</evidence>
<protein>
    <recommendedName>
        <fullName evidence="3">DUF6534 domain-containing protein</fullName>
    </recommendedName>
</protein>
<dbReference type="PANTHER" id="PTHR40465:SF1">
    <property type="entry name" value="DUF6534 DOMAIN-CONTAINING PROTEIN"/>
    <property type="match status" value="1"/>
</dbReference>
<comment type="caution">
    <text evidence="4">The sequence shown here is derived from an EMBL/GenBank/DDBJ whole genome shotgun (WGS) entry which is preliminary data.</text>
</comment>
<feature type="transmembrane region" description="Helical" evidence="2">
    <location>
        <begin position="62"/>
        <end position="84"/>
    </location>
</feature>
<keyword evidence="2" id="KW-0472">Membrane</keyword>
<feature type="transmembrane region" description="Helical" evidence="2">
    <location>
        <begin position="245"/>
        <end position="267"/>
    </location>
</feature>
<dbReference type="PANTHER" id="PTHR40465">
    <property type="entry name" value="CHROMOSOME 1, WHOLE GENOME SHOTGUN SEQUENCE"/>
    <property type="match status" value="1"/>
</dbReference>
<keyword evidence="5" id="KW-1185">Reference proteome</keyword>
<organism evidence="4 5">
    <name type="scientific">Moniliophthora roreri (strain MCA 2997)</name>
    <name type="common">Cocoa frosty pod rot fungus</name>
    <name type="synonym">Crinipellis roreri</name>
    <dbReference type="NCBI Taxonomy" id="1381753"/>
    <lineage>
        <taxon>Eukaryota</taxon>
        <taxon>Fungi</taxon>
        <taxon>Dikarya</taxon>
        <taxon>Basidiomycota</taxon>
        <taxon>Agaricomycotina</taxon>
        <taxon>Agaricomycetes</taxon>
        <taxon>Agaricomycetidae</taxon>
        <taxon>Agaricales</taxon>
        <taxon>Marasmiineae</taxon>
        <taxon>Marasmiaceae</taxon>
        <taxon>Moniliophthora</taxon>
    </lineage>
</organism>
<keyword evidence="2" id="KW-0812">Transmembrane</keyword>
<dbReference type="Pfam" id="PF20152">
    <property type="entry name" value="DUF6534"/>
    <property type="match status" value="1"/>
</dbReference>
<dbReference type="OrthoDB" id="3263055at2759"/>
<dbReference type="AlphaFoldDB" id="V2X9J0"/>
<keyword evidence="2" id="KW-1133">Transmembrane helix</keyword>